<keyword evidence="3" id="KW-1185">Reference proteome</keyword>
<dbReference type="PANTHER" id="PTHR37077:SF1">
    <property type="match status" value="1"/>
</dbReference>
<evidence type="ECO:0000256" key="1">
    <source>
        <dbReference type="SAM" id="MobiDB-lite"/>
    </source>
</evidence>
<proteinExistence type="predicted"/>
<gene>
    <name evidence="2" type="ORF">Acr_12g0008460</name>
</gene>
<dbReference type="EMBL" id="BJWL01000012">
    <property type="protein sequence ID" value="GFY98305.1"/>
    <property type="molecule type" value="Genomic_DNA"/>
</dbReference>
<dbReference type="PANTHER" id="PTHR37077">
    <property type="match status" value="1"/>
</dbReference>
<dbReference type="AlphaFoldDB" id="A0A7J0FHY0"/>
<accession>A0A7J0FHY0</accession>
<dbReference type="Proteomes" id="UP000585474">
    <property type="component" value="Unassembled WGS sequence"/>
</dbReference>
<evidence type="ECO:0000313" key="3">
    <source>
        <dbReference type="Proteomes" id="UP000585474"/>
    </source>
</evidence>
<reference evidence="2 3" key="1">
    <citation type="submission" date="2019-07" db="EMBL/GenBank/DDBJ databases">
        <title>De Novo Assembly of kiwifruit Actinidia rufa.</title>
        <authorList>
            <person name="Sugita-Konishi S."/>
            <person name="Sato K."/>
            <person name="Mori E."/>
            <person name="Abe Y."/>
            <person name="Kisaki G."/>
            <person name="Hamano K."/>
            <person name="Suezawa K."/>
            <person name="Otani M."/>
            <person name="Fukuda T."/>
            <person name="Manabe T."/>
            <person name="Gomi K."/>
            <person name="Tabuchi M."/>
            <person name="Akimitsu K."/>
            <person name="Kataoka I."/>
        </authorList>
    </citation>
    <scope>NUCLEOTIDE SEQUENCE [LARGE SCALE GENOMIC DNA]</scope>
    <source>
        <strain evidence="3">cv. Fuchu</strain>
    </source>
</reference>
<feature type="region of interest" description="Disordered" evidence="1">
    <location>
        <begin position="88"/>
        <end position="127"/>
    </location>
</feature>
<protein>
    <submittedName>
        <fullName evidence="2">Uncharacterized protein</fullName>
    </submittedName>
</protein>
<feature type="compositionally biased region" description="Acidic residues" evidence="1">
    <location>
        <begin position="110"/>
        <end position="121"/>
    </location>
</feature>
<name>A0A7J0FHY0_9ERIC</name>
<comment type="caution">
    <text evidence="2">The sequence shown here is derived from an EMBL/GenBank/DDBJ whole genome shotgun (WGS) entry which is preliminary data.</text>
</comment>
<sequence length="127" mass="13696">MLSPTGAPTCNAELPPEFPMWLDHIVPHVTSIGIGSSPLKAKPFSNKPQTLRPTLILLFFSPPNFPEKMSLISKAIVTWCKDDYVPAACMQGDGDDDDGDYDYAPASSMEGDDDDDDDDGSDYAPAA</sequence>
<evidence type="ECO:0000313" key="2">
    <source>
        <dbReference type="EMBL" id="GFY98305.1"/>
    </source>
</evidence>
<organism evidence="2 3">
    <name type="scientific">Actinidia rufa</name>
    <dbReference type="NCBI Taxonomy" id="165716"/>
    <lineage>
        <taxon>Eukaryota</taxon>
        <taxon>Viridiplantae</taxon>
        <taxon>Streptophyta</taxon>
        <taxon>Embryophyta</taxon>
        <taxon>Tracheophyta</taxon>
        <taxon>Spermatophyta</taxon>
        <taxon>Magnoliopsida</taxon>
        <taxon>eudicotyledons</taxon>
        <taxon>Gunneridae</taxon>
        <taxon>Pentapetalae</taxon>
        <taxon>asterids</taxon>
        <taxon>Ericales</taxon>
        <taxon>Actinidiaceae</taxon>
        <taxon>Actinidia</taxon>
    </lineage>
</organism>